<reference evidence="2" key="1">
    <citation type="submission" date="2020-02" db="EMBL/GenBank/DDBJ databases">
        <authorList>
            <person name="Palmer J.M."/>
        </authorList>
    </citation>
    <scope>NUCLEOTIDE SEQUENCE</scope>
    <source>
        <strain evidence="2">EPUS1.4</strain>
        <tissue evidence="2">Thallus</tissue>
    </source>
</reference>
<gene>
    <name evidence="2" type="ORF">GJ744_008304</name>
</gene>
<dbReference type="EMBL" id="JAACFV010000044">
    <property type="protein sequence ID" value="KAF7509244.1"/>
    <property type="molecule type" value="Genomic_DNA"/>
</dbReference>
<accession>A0A8H7E3J7</accession>
<dbReference type="Proteomes" id="UP000606974">
    <property type="component" value="Unassembled WGS sequence"/>
</dbReference>
<evidence type="ECO:0000313" key="3">
    <source>
        <dbReference type="Proteomes" id="UP000606974"/>
    </source>
</evidence>
<keyword evidence="3" id="KW-1185">Reference proteome</keyword>
<protein>
    <submittedName>
        <fullName evidence="2">Uncharacterized protein</fullName>
    </submittedName>
</protein>
<feature type="compositionally biased region" description="Basic and acidic residues" evidence="1">
    <location>
        <begin position="1"/>
        <end position="18"/>
    </location>
</feature>
<sequence>MADDDGLRDRIEERKNDVHIGTGSLSSGLDFPADTGIGQQEQIASDRLVDVG</sequence>
<evidence type="ECO:0000256" key="1">
    <source>
        <dbReference type="SAM" id="MobiDB-lite"/>
    </source>
</evidence>
<evidence type="ECO:0000313" key="2">
    <source>
        <dbReference type="EMBL" id="KAF7509244.1"/>
    </source>
</evidence>
<proteinExistence type="predicted"/>
<dbReference type="AlphaFoldDB" id="A0A8H7E3J7"/>
<feature type="region of interest" description="Disordered" evidence="1">
    <location>
        <begin position="1"/>
        <end position="31"/>
    </location>
</feature>
<comment type="caution">
    <text evidence="2">The sequence shown here is derived from an EMBL/GenBank/DDBJ whole genome shotgun (WGS) entry which is preliminary data.</text>
</comment>
<organism evidence="2 3">
    <name type="scientific">Endocarpon pusillum</name>
    <dbReference type="NCBI Taxonomy" id="364733"/>
    <lineage>
        <taxon>Eukaryota</taxon>
        <taxon>Fungi</taxon>
        <taxon>Dikarya</taxon>
        <taxon>Ascomycota</taxon>
        <taxon>Pezizomycotina</taxon>
        <taxon>Eurotiomycetes</taxon>
        <taxon>Chaetothyriomycetidae</taxon>
        <taxon>Verrucariales</taxon>
        <taxon>Verrucariaceae</taxon>
        <taxon>Endocarpon</taxon>
    </lineage>
</organism>
<name>A0A8H7E3J7_9EURO</name>